<dbReference type="RefSeq" id="WP_092729945.1">
    <property type="nucleotide sequence ID" value="NZ_FMXE01000013.1"/>
</dbReference>
<dbReference type="Proteomes" id="UP000198756">
    <property type="component" value="Unassembled WGS sequence"/>
</dbReference>
<name>A0A1G5Y0S1_9BACT</name>
<dbReference type="STRING" id="279824.SAMN03080617_02150"/>
<evidence type="ECO:0000313" key="1">
    <source>
        <dbReference type="EMBL" id="SDA76192.1"/>
    </source>
</evidence>
<accession>A0A1G5Y0S1</accession>
<reference evidence="2" key="1">
    <citation type="submission" date="2016-10" db="EMBL/GenBank/DDBJ databases">
        <authorList>
            <person name="Varghese N."/>
            <person name="Submissions S."/>
        </authorList>
    </citation>
    <scope>NUCLEOTIDE SEQUENCE [LARGE SCALE GENOMIC DNA]</scope>
    <source>
        <strain evidence="2">DSM 22703</strain>
    </source>
</reference>
<proteinExistence type="predicted"/>
<sequence>MPKYVIEREIPGAGNLSAAQLKGISQTSCGVLSKMGPEIQWLHSYVTGDKIYCVYIAPNEKMIREHARQGGFPSNSVAEVKTMIDPVTAE</sequence>
<evidence type="ECO:0000313" key="2">
    <source>
        <dbReference type="Proteomes" id="UP000198756"/>
    </source>
</evidence>
<dbReference type="Pfam" id="PF14026">
    <property type="entry name" value="SCO4226-like"/>
    <property type="match status" value="1"/>
</dbReference>
<protein>
    <recommendedName>
        <fullName evidence="3">DUF4242 domain-containing protein</fullName>
    </recommendedName>
</protein>
<dbReference type="OrthoDB" id="9800027at2"/>
<dbReference type="InterPro" id="IPR025336">
    <property type="entry name" value="SCO4226-like"/>
</dbReference>
<keyword evidence="2" id="KW-1185">Reference proteome</keyword>
<gene>
    <name evidence="1" type="ORF">SAMN03080617_02150</name>
</gene>
<evidence type="ECO:0008006" key="3">
    <source>
        <dbReference type="Google" id="ProtNLM"/>
    </source>
</evidence>
<dbReference type="AlphaFoldDB" id="A0A1G5Y0S1"/>
<organism evidence="1 2">
    <name type="scientific">Algoriphagus alkaliphilus</name>
    <dbReference type="NCBI Taxonomy" id="279824"/>
    <lineage>
        <taxon>Bacteria</taxon>
        <taxon>Pseudomonadati</taxon>
        <taxon>Bacteroidota</taxon>
        <taxon>Cytophagia</taxon>
        <taxon>Cytophagales</taxon>
        <taxon>Cyclobacteriaceae</taxon>
        <taxon>Algoriphagus</taxon>
    </lineage>
</organism>
<dbReference type="EMBL" id="FMXE01000013">
    <property type="protein sequence ID" value="SDA76192.1"/>
    <property type="molecule type" value="Genomic_DNA"/>
</dbReference>